<feature type="chain" id="PRO_5014823514" evidence="1">
    <location>
        <begin position="31"/>
        <end position="351"/>
    </location>
</feature>
<dbReference type="PANTHER" id="PTHR47197:SF3">
    <property type="entry name" value="DIHYDRO-HEME D1 DEHYDROGENASE"/>
    <property type="match status" value="1"/>
</dbReference>
<evidence type="ECO:0000313" key="2">
    <source>
        <dbReference type="EMBL" id="SNQ51867.1"/>
    </source>
</evidence>
<evidence type="ECO:0000313" key="3">
    <source>
        <dbReference type="Proteomes" id="UP000234331"/>
    </source>
</evidence>
<keyword evidence="1" id="KW-0732">Signal</keyword>
<dbReference type="AlphaFoldDB" id="A0A2I2L1X9"/>
<dbReference type="InterPro" id="IPR011045">
    <property type="entry name" value="N2O_reductase_N"/>
</dbReference>
<accession>A0A2I2L1X9</accession>
<dbReference type="Proteomes" id="UP000234331">
    <property type="component" value="Unassembled WGS sequence"/>
</dbReference>
<keyword evidence="3" id="KW-1185">Reference proteome</keyword>
<sequence length="351" mass="36592">MLKINKGLLAAASLALACVATGPFTGTASAAPCPPPATGYSTSFDGHLYSVDLNQLKISGTISGFDGSSNSYVSHDGRSVYVDNWGAGTVQVMDTCTRQITASINVNGPVLGATSPDGRYLYEAGYQGLFETGRDTTLYVIDSTTNTIVRSWPVKDSFAVTVSPDGKKVYVAGVDDVVVYDTAGNRLDSLATGHLPEWISITPNGRLLVSGNYDGTVTVTNLATRARLATVDFGATSAPEYVAVTPDGTQAWVTLGIGGVGVINLTTFAAKVLPTSGMALTVTFSTDGQRAYVTEGGPNTVNDDGVDATARAVSGQWHPGPGNIRVFHVPTQRVIRTIQAGEFPGNVAFQP</sequence>
<dbReference type="EMBL" id="FZMO01000552">
    <property type="protein sequence ID" value="SNQ51867.1"/>
    <property type="molecule type" value="Genomic_DNA"/>
</dbReference>
<feature type="signal peptide" evidence="1">
    <location>
        <begin position="1"/>
        <end position="30"/>
    </location>
</feature>
<dbReference type="SUPFAM" id="SSF50974">
    <property type="entry name" value="Nitrous oxide reductase, N-terminal domain"/>
    <property type="match status" value="1"/>
</dbReference>
<dbReference type="InterPro" id="IPR051200">
    <property type="entry name" value="Host-pathogen_enzymatic-act"/>
</dbReference>
<organism evidence="2 3">
    <name type="scientific">Frankia canadensis</name>
    <dbReference type="NCBI Taxonomy" id="1836972"/>
    <lineage>
        <taxon>Bacteria</taxon>
        <taxon>Bacillati</taxon>
        <taxon>Actinomycetota</taxon>
        <taxon>Actinomycetes</taxon>
        <taxon>Frankiales</taxon>
        <taxon>Frankiaceae</taxon>
        <taxon>Frankia</taxon>
    </lineage>
</organism>
<gene>
    <name evidence="2" type="ORF">FRACA_840005</name>
</gene>
<dbReference type="OrthoDB" id="5166832at2"/>
<dbReference type="PROSITE" id="PS51257">
    <property type="entry name" value="PROKAR_LIPOPROTEIN"/>
    <property type="match status" value="1"/>
</dbReference>
<proteinExistence type="predicted"/>
<protein>
    <submittedName>
        <fullName evidence="2">Uncharacterized protein</fullName>
    </submittedName>
</protein>
<dbReference type="RefSeq" id="WP_101836072.1">
    <property type="nucleotide sequence ID" value="NZ_FZMO01000552.1"/>
</dbReference>
<reference evidence="2 3" key="1">
    <citation type="submission" date="2017-06" db="EMBL/GenBank/DDBJ databases">
        <authorList>
            <person name="Kim H.J."/>
            <person name="Triplett B.A."/>
        </authorList>
    </citation>
    <scope>NUCLEOTIDE SEQUENCE [LARGE SCALE GENOMIC DNA]</scope>
    <source>
        <strain evidence="2">FRACA_ARgP5</strain>
    </source>
</reference>
<evidence type="ECO:0000256" key="1">
    <source>
        <dbReference type="SAM" id="SignalP"/>
    </source>
</evidence>
<dbReference type="InterPro" id="IPR015943">
    <property type="entry name" value="WD40/YVTN_repeat-like_dom_sf"/>
</dbReference>
<dbReference type="Gene3D" id="2.130.10.10">
    <property type="entry name" value="YVTN repeat-like/Quinoprotein amine dehydrogenase"/>
    <property type="match status" value="2"/>
</dbReference>
<dbReference type="PANTHER" id="PTHR47197">
    <property type="entry name" value="PROTEIN NIRF"/>
    <property type="match status" value="1"/>
</dbReference>
<name>A0A2I2L1X9_9ACTN</name>